<keyword evidence="3" id="KW-1185">Reference proteome</keyword>
<dbReference type="EMBL" id="NHMP01000001">
    <property type="protein sequence ID" value="OXE50828.1"/>
    <property type="molecule type" value="Genomic_DNA"/>
</dbReference>
<sequence length="171" mass="18787">MKVIDFVGFSGSGKTTLVEQLVTIFCNAGFGVAAIKSAHHDIQVDKPGKDSYRFQAAGAQQVIVKNDSGWAMMKRTPLKPATLKELVSKLDPCDLVLVEGFKKEDDADLRLEVWRPGVKEEPAIYTQDKGIQAVLTDADSIAGCEIPVINLNNPRLIARFIADKLNLKSRF</sequence>
<dbReference type="AlphaFoldDB" id="A0A227KQX7"/>
<dbReference type="Proteomes" id="UP000214610">
    <property type="component" value="Unassembled WGS sequence"/>
</dbReference>
<dbReference type="Pfam" id="PF03205">
    <property type="entry name" value="MobB"/>
    <property type="match status" value="1"/>
</dbReference>
<evidence type="ECO:0000313" key="3">
    <source>
        <dbReference type="Proteomes" id="UP000214610"/>
    </source>
</evidence>
<reference evidence="3" key="1">
    <citation type="submission" date="2017-05" db="EMBL/GenBank/DDBJ databases">
        <title>Improved OligoMM genomes.</title>
        <authorList>
            <person name="Garzetti D."/>
        </authorList>
    </citation>
    <scope>NUCLEOTIDE SEQUENCE [LARGE SCALE GENOMIC DNA]</scope>
    <source>
        <strain evidence="3">YL45</strain>
    </source>
</reference>
<proteinExistence type="predicted"/>
<dbReference type="GeneID" id="78363013"/>
<dbReference type="PANTHER" id="PTHR40072">
    <property type="entry name" value="MOLYBDOPTERIN-GUANINE DINUCLEOTIDE BIOSYNTHESIS ADAPTER PROTEIN-RELATED"/>
    <property type="match status" value="1"/>
</dbReference>
<dbReference type="PANTHER" id="PTHR40072:SF1">
    <property type="entry name" value="MOLYBDOPTERIN-GUANINE DINUCLEOTIDE BIOSYNTHESIS ADAPTER PROTEIN"/>
    <property type="match status" value="1"/>
</dbReference>
<dbReference type="InterPro" id="IPR027417">
    <property type="entry name" value="P-loop_NTPase"/>
</dbReference>
<dbReference type="Gene3D" id="3.40.50.300">
    <property type="entry name" value="P-loop containing nucleotide triphosphate hydrolases"/>
    <property type="match status" value="1"/>
</dbReference>
<gene>
    <name evidence="2" type="ORF">ADH67_00555</name>
</gene>
<evidence type="ECO:0000313" key="2">
    <source>
        <dbReference type="EMBL" id="OXE50828.1"/>
    </source>
</evidence>
<comment type="caution">
    <text evidence="2">The sequence shown here is derived from an EMBL/GenBank/DDBJ whole genome shotgun (WGS) entry which is preliminary data.</text>
</comment>
<protein>
    <submittedName>
        <fullName evidence="2">Molybdopterin-guanine dinucleotide biosynthesis protein MobB</fullName>
    </submittedName>
</protein>
<dbReference type="NCBIfam" id="TIGR00176">
    <property type="entry name" value="mobB"/>
    <property type="match status" value="1"/>
</dbReference>
<feature type="domain" description="Molybdopterin-guanine dinucleotide biosynthesis protein B (MobB)" evidence="1">
    <location>
        <begin position="3"/>
        <end position="137"/>
    </location>
</feature>
<dbReference type="CDD" id="cd03116">
    <property type="entry name" value="MobB"/>
    <property type="match status" value="1"/>
</dbReference>
<dbReference type="SUPFAM" id="SSF52540">
    <property type="entry name" value="P-loop containing nucleoside triphosphate hydrolases"/>
    <property type="match status" value="1"/>
</dbReference>
<organism evidence="2 3">
    <name type="scientific">Turicimonas muris</name>
    <dbReference type="NCBI Taxonomy" id="1796652"/>
    <lineage>
        <taxon>Bacteria</taxon>
        <taxon>Pseudomonadati</taxon>
        <taxon>Pseudomonadota</taxon>
        <taxon>Betaproteobacteria</taxon>
        <taxon>Burkholderiales</taxon>
        <taxon>Sutterellaceae</taxon>
        <taxon>Turicimonas</taxon>
    </lineage>
</organism>
<dbReference type="GO" id="GO:0005525">
    <property type="term" value="F:GTP binding"/>
    <property type="evidence" value="ECO:0007669"/>
    <property type="project" value="InterPro"/>
</dbReference>
<dbReference type="InterPro" id="IPR004435">
    <property type="entry name" value="MobB_dom"/>
</dbReference>
<dbReference type="RefSeq" id="WP_066590678.1">
    <property type="nucleotide sequence ID" value="NZ_CAJTBZ010000001.1"/>
</dbReference>
<evidence type="ECO:0000259" key="1">
    <source>
        <dbReference type="Pfam" id="PF03205"/>
    </source>
</evidence>
<accession>A0A227KQX7</accession>
<name>A0A227KQX7_9BURK</name>
<dbReference type="InterPro" id="IPR052539">
    <property type="entry name" value="MGD_biosynthesis_adapter"/>
</dbReference>
<dbReference type="GO" id="GO:0006777">
    <property type="term" value="P:Mo-molybdopterin cofactor biosynthetic process"/>
    <property type="evidence" value="ECO:0007669"/>
    <property type="project" value="InterPro"/>
</dbReference>